<comment type="caution">
    <text evidence="3">The sequence shown here is derived from an EMBL/GenBank/DDBJ whole genome shotgun (WGS) entry which is preliminary data.</text>
</comment>
<feature type="signal peptide" evidence="2">
    <location>
        <begin position="1"/>
        <end position="26"/>
    </location>
</feature>
<evidence type="ECO:0000313" key="3">
    <source>
        <dbReference type="EMBL" id="ETO10207.1"/>
    </source>
</evidence>
<evidence type="ECO:0000256" key="2">
    <source>
        <dbReference type="SAM" id="SignalP"/>
    </source>
</evidence>
<feature type="compositionally biased region" description="Basic and acidic residues" evidence="1">
    <location>
        <begin position="54"/>
        <end position="63"/>
    </location>
</feature>
<feature type="chain" id="PRO_5005379776" evidence="2">
    <location>
        <begin position="27"/>
        <end position="233"/>
    </location>
</feature>
<feature type="region of interest" description="Disordered" evidence="1">
    <location>
        <begin position="47"/>
        <end position="72"/>
    </location>
</feature>
<feature type="non-terminal residue" evidence="3">
    <location>
        <position position="233"/>
    </location>
</feature>
<dbReference type="AlphaFoldDB" id="X6M9Q1"/>
<evidence type="ECO:0000313" key="4">
    <source>
        <dbReference type="Proteomes" id="UP000023152"/>
    </source>
</evidence>
<reference evidence="3 4" key="1">
    <citation type="journal article" date="2013" name="Curr. Biol.">
        <title>The Genome of the Foraminiferan Reticulomyxa filosa.</title>
        <authorList>
            <person name="Glockner G."/>
            <person name="Hulsmann N."/>
            <person name="Schleicher M."/>
            <person name="Noegel A.A."/>
            <person name="Eichinger L."/>
            <person name="Gallinger C."/>
            <person name="Pawlowski J."/>
            <person name="Sierra R."/>
            <person name="Euteneuer U."/>
            <person name="Pillet L."/>
            <person name="Moustafa A."/>
            <person name="Platzer M."/>
            <person name="Groth M."/>
            <person name="Szafranski K."/>
            <person name="Schliwa M."/>
        </authorList>
    </citation>
    <scope>NUCLEOTIDE SEQUENCE [LARGE SCALE GENOMIC DNA]</scope>
</reference>
<accession>X6M9Q1</accession>
<keyword evidence="2" id="KW-0732">Signal</keyword>
<gene>
    <name evidence="3" type="ORF">RFI_27170</name>
</gene>
<keyword evidence="4" id="KW-1185">Reference proteome</keyword>
<protein>
    <submittedName>
        <fullName evidence="3">Uncharacterized protein</fullName>
    </submittedName>
</protein>
<dbReference type="EMBL" id="ASPP01023590">
    <property type="protein sequence ID" value="ETO10207.1"/>
    <property type="molecule type" value="Genomic_DNA"/>
</dbReference>
<sequence>MKKLFLSVLPLLPFFFFWFKKKKVVQRRTSLQDSSALSQLTGSYVEMGSGSATRESRRGENNSRRGGLKMGLETSTLGGLPTVLSNWMTMPSSYQSNQSGDDLLVYHENVNNAMRGSRPLVTPFVLGANGSMLKGSVQLKPLEITPIQTGHQHGFRPPQHTMYNVLANYERKHEHEHEHRTGYGRGFSSIDPYPNRPLLSTSKASIAPAVDGFRRVPILGQPPRTNYVNVSAN</sequence>
<dbReference type="Proteomes" id="UP000023152">
    <property type="component" value="Unassembled WGS sequence"/>
</dbReference>
<proteinExistence type="predicted"/>
<organism evidence="3 4">
    <name type="scientific">Reticulomyxa filosa</name>
    <dbReference type="NCBI Taxonomy" id="46433"/>
    <lineage>
        <taxon>Eukaryota</taxon>
        <taxon>Sar</taxon>
        <taxon>Rhizaria</taxon>
        <taxon>Retaria</taxon>
        <taxon>Foraminifera</taxon>
        <taxon>Monothalamids</taxon>
        <taxon>Reticulomyxidae</taxon>
        <taxon>Reticulomyxa</taxon>
    </lineage>
</organism>
<evidence type="ECO:0000256" key="1">
    <source>
        <dbReference type="SAM" id="MobiDB-lite"/>
    </source>
</evidence>
<name>X6M9Q1_RETFI</name>